<evidence type="ECO:0000313" key="4">
    <source>
        <dbReference type="Proteomes" id="UP000017813"/>
    </source>
</evidence>
<dbReference type="GO" id="GO:0016899">
    <property type="term" value="F:oxidoreductase activity, acting on the CH-OH group of donors, oxygen as acceptor"/>
    <property type="evidence" value="ECO:0007669"/>
    <property type="project" value="InterPro"/>
</dbReference>
<dbReference type="OrthoDB" id="143770at2"/>
<name>V9HMM4_9NEIS</name>
<keyword evidence="4" id="KW-1185">Reference proteome</keyword>
<evidence type="ECO:0000259" key="2">
    <source>
        <dbReference type="PROSITE" id="PS51387"/>
    </source>
</evidence>
<dbReference type="InterPro" id="IPR016166">
    <property type="entry name" value="FAD-bd_PCMH"/>
</dbReference>
<dbReference type="STRING" id="641147.HMPREF9021_00484"/>
<dbReference type="Pfam" id="PF01565">
    <property type="entry name" value="FAD_binding_4"/>
    <property type="match status" value="1"/>
</dbReference>
<proteinExistence type="predicted"/>
<sequence>MSQSPLSWNKIPQIYPKKVIELDSYKLPENTPTPFLARGNGRSYGDVCLNKQGTLLKTRSLDQFITFNRETGILCAQAGILLHDILSFVVPQGWFLGTVPGTSLATLGGAVANDVHGKNHHVAGSFGNHVRGFWLIRSDDSMVECSRTQNTGLFYATIGGLGLTGLIAQVEVQLTRIHNPLMWCENRVFHNLDEYWQLNDAAQQNWQCAASWIDCLSHGNKLGRGVMFLGNPAPAQTQAYFDKPRQFSFPIELPFSLINHVSLAAFNELYFHTHKAAKLFLSHYRNFHFPLDGILYWNRIYGKTGFYQYQCVLPKHSERDGIRTLLDEIQRSGQGSFLAVLKSFGDIAPEGLLSFPRLGTTLALDFPNGGTKTLKLFERLDAIVRESQGALYPAKDTRMPRDLFELGYPKLNEFIQHIDPKFSSHFWQRMGFQAA</sequence>
<dbReference type="Gene3D" id="3.30.465.10">
    <property type="match status" value="1"/>
</dbReference>
<protein>
    <recommendedName>
        <fullName evidence="2">FAD-binding PCMH-type domain-containing protein</fullName>
    </recommendedName>
</protein>
<evidence type="ECO:0000256" key="1">
    <source>
        <dbReference type="ARBA" id="ARBA00022827"/>
    </source>
</evidence>
<dbReference type="InterPro" id="IPR036318">
    <property type="entry name" value="FAD-bd_PCMH-like_sf"/>
</dbReference>
<reference evidence="3 4" key="2">
    <citation type="submission" date="2011-10" db="EMBL/GenBank/DDBJ databases">
        <title>The Genome Sequence of Simonsiella muelleri ATCC 29453.</title>
        <authorList>
            <consortium name="The Broad Institute Genome Sequencing Platform"/>
            <consortium name="The Broad Institute Genome Sequencing Center for Infectious Disease"/>
            <person name="Earl A."/>
            <person name="Ward D."/>
            <person name="Feldgarden M."/>
            <person name="Gevers D."/>
            <person name="Izard J."/>
            <person name="Baranova O.V."/>
            <person name="Blanton J.M."/>
            <person name="Tanner A.C."/>
            <person name="Dewhirst F."/>
            <person name="Young S.K."/>
            <person name="Zeng Q."/>
            <person name="Gargeya S."/>
            <person name="Fitzgerald M."/>
            <person name="Haas B."/>
            <person name="Abouelleil A."/>
            <person name="Alvarado L."/>
            <person name="Arachchi H.M."/>
            <person name="Berlin A."/>
            <person name="Brown A."/>
            <person name="Chapman S.B."/>
            <person name="Chen Z."/>
            <person name="Dunbar C."/>
            <person name="Freedman E."/>
            <person name="Gearin G."/>
            <person name="Goldberg J."/>
            <person name="Griggs A."/>
            <person name="Gujja S."/>
            <person name="Heiman D."/>
            <person name="Howarth C."/>
            <person name="Larson L."/>
            <person name="Lui A."/>
            <person name="MacDonald P.J.P."/>
            <person name="Montmayeur A."/>
            <person name="Murphy C."/>
            <person name="Neiman D."/>
            <person name="Pearson M."/>
            <person name="Priest M."/>
            <person name="Roberts A."/>
            <person name="Saif S."/>
            <person name="Shea T."/>
            <person name="Shenoy N."/>
            <person name="Sisk P."/>
            <person name="Stolte C."/>
            <person name="Sykes S."/>
            <person name="Wortman J."/>
            <person name="Nusbaum C."/>
            <person name="Birren B."/>
        </authorList>
    </citation>
    <scope>NUCLEOTIDE SEQUENCE [LARGE SCALE GENOMIC DNA]</scope>
    <source>
        <strain evidence="3 4">ATCC 29453</strain>
    </source>
</reference>
<dbReference type="RefSeq" id="WP_002642698.1">
    <property type="nucleotide sequence ID" value="NZ_CP019448.1"/>
</dbReference>
<dbReference type="KEGG" id="smur:BWP33_00175"/>
<reference evidence="3 4" key="1">
    <citation type="submission" date="2010-03" db="EMBL/GenBank/DDBJ databases">
        <authorList>
            <consortium name="The Broad Institute Genome Sequencing Platform"/>
            <person name="Ward D."/>
            <person name="Earl A."/>
            <person name="Feldgarden M."/>
            <person name="Gevers D."/>
            <person name="Young S."/>
            <person name="Zeng Q."/>
            <person name="Koehrsen M."/>
            <person name="Alvarado L."/>
            <person name="Berlin A.M."/>
            <person name="Borenstein D."/>
            <person name="Chapman S.B."/>
            <person name="Chen Z."/>
            <person name="Engels R."/>
            <person name="Freedman E."/>
            <person name="Gellesch M."/>
            <person name="Goldberg J."/>
            <person name="Griggs A."/>
            <person name="Gujja S."/>
            <person name="Heilman E.R."/>
            <person name="Heiman D.I."/>
            <person name="Hepburn T.A."/>
            <person name="Howarth C."/>
            <person name="Jen D."/>
            <person name="Larson L."/>
            <person name="Mehta T."/>
            <person name="Park D."/>
            <person name="Pearson M."/>
            <person name="Richards J."/>
            <person name="Roberts A."/>
            <person name="Saif S."/>
            <person name="Shea T.D."/>
            <person name="Shenoy N."/>
            <person name="Sisk P."/>
            <person name="Stolte C."/>
            <person name="Sykes S.N."/>
            <person name="Walk T."/>
            <person name="White J."/>
            <person name="Yandava C."/>
            <person name="Izard J."/>
            <person name="Baranova O.V."/>
            <person name="Blanton J.M."/>
            <person name="Tanner A.C."/>
            <person name="Dewhirst F."/>
            <person name="Haas B."/>
            <person name="Nusbaum C."/>
            <person name="Birren B."/>
        </authorList>
    </citation>
    <scope>NUCLEOTIDE SEQUENCE [LARGE SCALE GENOMIC DNA]</scope>
    <source>
        <strain evidence="3 4">ATCC 29453</strain>
    </source>
</reference>
<dbReference type="InterPro" id="IPR006094">
    <property type="entry name" value="Oxid_FAD_bind_N"/>
</dbReference>
<dbReference type="PROSITE" id="PS51387">
    <property type="entry name" value="FAD_PCMH"/>
    <property type="match status" value="1"/>
</dbReference>
<dbReference type="PANTHER" id="PTHR43762:SF1">
    <property type="entry name" value="D-ARABINONO-1,4-LACTONE OXIDASE"/>
    <property type="match status" value="1"/>
</dbReference>
<dbReference type="GO" id="GO:0071949">
    <property type="term" value="F:FAD binding"/>
    <property type="evidence" value="ECO:0007669"/>
    <property type="project" value="InterPro"/>
</dbReference>
<dbReference type="EMBL" id="ADCY02000051">
    <property type="protein sequence ID" value="EFG32078.1"/>
    <property type="molecule type" value="Genomic_DNA"/>
</dbReference>
<dbReference type="Proteomes" id="UP000017813">
    <property type="component" value="Unassembled WGS sequence"/>
</dbReference>
<dbReference type="PANTHER" id="PTHR43762">
    <property type="entry name" value="L-GULONOLACTONE OXIDASE"/>
    <property type="match status" value="1"/>
</dbReference>
<feature type="domain" description="FAD-binding PCMH-type" evidence="2">
    <location>
        <begin position="1"/>
        <end position="177"/>
    </location>
</feature>
<keyword evidence="1" id="KW-0274">FAD</keyword>
<accession>V9HMM4</accession>
<gene>
    <name evidence="3" type="ORF">HMPREF9021_00484</name>
</gene>
<dbReference type="InterPro" id="IPR016169">
    <property type="entry name" value="FAD-bd_PCMH_sub2"/>
</dbReference>
<evidence type="ECO:0000313" key="3">
    <source>
        <dbReference type="EMBL" id="EFG32078.1"/>
    </source>
</evidence>
<dbReference type="AlphaFoldDB" id="V9HMM4"/>
<dbReference type="HOGENOM" id="CLU_032465_0_0_4"/>
<dbReference type="SUPFAM" id="SSF56176">
    <property type="entry name" value="FAD-binding/transporter-associated domain-like"/>
    <property type="match status" value="1"/>
</dbReference>
<dbReference type="eggNOG" id="COG0277">
    <property type="taxonomic scope" value="Bacteria"/>
</dbReference>
<dbReference type="InterPro" id="IPR010031">
    <property type="entry name" value="FAD_lactone_oxidase-like"/>
</dbReference>
<keyword evidence="1" id="KW-0285">Flavoprotein</keyword>
<comment type="caution">
    <text evidence="3">The sequence shown here is derived from an EMBL/GenBank/DDBJ whole genome shotgun (WGS) entry which is preliminary data.</text>
</comment>
<organism evidence="3 4">
    <name type="scientific">Simonsiella muelleri ATCC 29453</name>
    <dbReference type="NCBI Taxonomy" id="641147"/>
    <lineage>
        <taxon>Bacteria</taxon>
        <taxon>Pseudomonadati</taxon>
        <taxon>Pseudomonadota</taxon>
        <taxon>Betaproteobacteria</taxon>
        <taxon>Neisseriales</taxon>
        <taxon>Neisseriaceae</taxon>
        <taxon>Simonsiella</taxon>
    </lineage>
</organism>